<keyword evidence="4" id="KW-1185">Reference proteome</keyword>
<dbReference type="GO" id="GO:0003723">
    <property type="term" value="F:RNA binding"/>
    <property type="evidence" value="ECO:0007669"/>
    <property type="project" value="UniProtKB-KW"/>
</dbReference>
<accession>K9X6Z4</accession>
<dbReference type="AlphaFoldDB" id="K9X6Z4"/>
<protein>
    <submittedName>
        <fullName evidence="3">Uncharacterized protein</fullName>
    </submittedName>
</protein>
<dbReference type="EMBL" id="CP003642">
    <property type="protein sequence ID" value="AFZ27874.1"/>
    <property type="molecule type" value="Genomic_DNA"/>
</dbReference>
<name>K9X6Z4_9NOST</name>
<sequence>MTKLTKLEFCTPKPHYKSTASFKNDKGQEFIISVSGDELAAVEEHIQNLNAHFEILPDESENTLQETNLKPDEETSQTDSSEENPVIEETIESQSTSIVEVAFKVANIENITKPSMLKFRLNSVERVPINEGESQRTIKTNYKLEIGDKISVAVSRGKVKFVLFQKTDSGTSALDTQEVKAKKKANFDTIKVIPGSNFYIEATGIDTINEYEVLGEISILNKKIS</sequence>
<evidence type="ECO:0000256" key="1">
    <source>
        <dbReference type="PROSITE-ProRule" id="PRU00182"/>
    </source>
</evidence>
<evidence type="ECO:0000256" key="2">
    <source>
        <dbReference type="SAM" id="MobiDB-lite"/>
    </source>
</evidence>
<feature type="region of interest" description="Disordered" evidence="2">
    <location>
        <begin position="68"/>
        <end position="87"/>
    </location>
</feature>
<dbReference type="Proteomes" id="UP000010475">
    <property type="component" value="Chromosome"/>
</dbReference>
<proteinExistence type="predicted"/>
<feature type="compositionally biased region" description="Acidic residues" evidence="2">
    <location>
        <begin position="74"/>
        <end position="87"/>
    </location>
</feature>
<keyword evidence="1" id="KW-0694">RNA-binding</keyword>
<reference evidence="3 4" key="1">
    <citation type="submission" date="2012-06" db="EMBL/GenBank/DDBJ databases">
        <title>Finished chromosome of genome of Cylindrospermum stagnale PCC 7417.</title>
        <authorList>
            <consortium name="US DOE Joint Genome Institute"/>
            <person name="Gugger M."/>
            <person name="Coursin T."/>
            <person name="Rippka R."/>
            <person name="Tandeau De Marsac N."/>
            <person name="Huntemann M."/>
            <person name="Wei C.-L."/>
            <person name="Han J."/>
            <person name="Detter J.C."/>
            <person name="Han C."/>
            <person name="Tapia R."/>
            <person name="Chen A."/>
            <person name="Kyrpides N."/>
            <person name="Mavromatis K."/>
            <person name="Markowitz V."/>
            <person name="Szeto E."/>
            <person name="Ivanova N."/>
            <person name="Pagani I."/>
            <person name="Pati A."/>
            <person name="Goodwin L."/>
            <person name="Nordberg H.P."/>
            <person name="Cantor M.N."/>
            <person name="Hua S.X."/>
            <person name="Woyke T."/>
            <person name="Kerfeld C.A."/>
        </authorList>
    </citation>
    <scope>NUCLEOTIDE SEQUENCE [LARGE SCALE GENOMIC DNA]</scope>
    <source>
        <strain evidence="3 4">PCC 7417</strain>
    </source>
</reference>
<dbReference type="HOGENOM" id="CLU_1228254_0_0_3"/>
<dbReference type="RefSeq" id="WP_015211107.1">
    <property type="nucleotide sequence ID" value="NC_019757.1"/>
</dbReference>
<evidence type="ECO:0000313" key="4">
    <source>
        <dbReference type="Proteomes" id="UP000010475"/>
    </source>
</evidence>
<gene>
    <name evidence="3" type="ORF">Cylst_5897</name>
</gene>
<organism evidence="3 4">
    <name type="scientific">Cylindrospermum stagnale PCC 7417</name>
    <dbReference type="NCBI Taxonomy" id="56107"/>
    <lineage>
        <taxon>Bacteria</taxon>
        <taxon>Bacillati</taxon>
        <taxon>Cyanobacteriota</taxon>
        <taxon>Cyanophyceae</taxon>
        <taxon>Nostocales</taxon>
        <taxon>Nostocaceae</taxon>
        <taxon>Cylindrospermum</taxon>
    </lineage>
</organism>
<evidence type="ECO:0000313" key="3">
    <source>
        <dbReference type="EMBL" id="AFZ27874.1"/>
    </source>
</evidence>
<dbReference type="PROSITE" id="PS50889">
    <property type="entry name" value="S4"/>
    <property type="match status" value="1"/>
</dbReference>
<dbReference type="KEGG" id="csg:Cylst_5897"/>
<dbReference type="OrthoDB" id="9865023at2"/>